<dbReference type="AlphaFoldDB" id="A0AA38C2A8"/>
<name>A0AA38C2A8_TAXCH</name>
<sequence>SINTMGGCVAMCICDTMGVDCAMVWVVDEGTTDTTCAREIADTVVMAGMGTSCETTGGEVGEGNAALLGADAIAVKREVEIDTGMP</sequence>
<accession>A0AA38C2A8</accession>
<dbReference type="EMBL" id="JAHRHJ020003487">
    <property type="protein sequence ID" value="KAH9291631.1"/>
    <property type="molecule type" value="Genomic_DNA"/>
</dbReference>
<comment type="caution">
    <text evidence="1">The sequence shown here is derived from an EMBL/GenBank/DDBJ whole genome shotgun (WGS) entry which is preliminary data.</text>
</comment>
<protein>
    <submittedName>
        <fullName evidence="1">Uncharacterized protein</fullName>
    </submittedName>
</protein>
<organism evidence="1 2">
    <name type="scientific">Taxus chinensis</name>
    <name type="common">Chinese yew</name>
    <name type="synonym">Taxus wallichiana var. chinensis</name>
    <dbReference type="NCBI Taxonomy" id="29808"/>
    <lineage>
        <taxon>Eukaryota</taxon>
        <taxon>Viridiplantae</taxon>
        <taxon>Streptophyta</taxon>
        <taxon>Embryophyta</taxon>
        <taxon>Tracheophyta</taxon>
        <taxon>Spermatophyta</taxon>
        <taxon>Pinopsida</taxon>
        <taxon>Pinidae</taxon>
        <taxon>Conifers II</taxon>
        <taxon>Cupressales</taxon>
        <taxon>Taxaceae</taxon>
        <taxon>Taxus</taxon>
    </lineage>
</organism>
<evidence type="ECO:0000313" key="2">
    <source>
        <dbReference type="Proteomes" id="UP000824469"/>
    </source>
</evidence>
<feature type="non-terminal residue" evidence="1">
    <location>
        <position position="1"/>
    </location>
</feature>
<gene>
    <name evidence="1" type="ORF">KI387_043180</name>
</gene>
<reference evidence="1 2" key="1">
    <citation type="journal article" date="2021" name="Nat. Plants">
        <title>The Taxus genome provides insights into paclitaxel biosynthesis.</title>
        <authorList>
            <person name="Xiong X."/>
            <person name="Gou J."/>
            <person name="Liao Q."/>
            <person name="Li Y."/>
            <person name="Zhou Q."/>
            <person name="Bi G."/>
            <person name="Li C."/>
            <person name="Du R."/>
            <person name="Wang X."/>
            <person name="Sun T."/>
            <person name="Guo L."/>
            <person name="Liang H."/>
            <person name="Lu P."/>
            <person name="Wu Y."/>
            <person name="Zhang Z."/>
            <person name="Ro D.K."/>
            <person name="Shang Y."/>
            <person name="Huang S."/>
            <person name="Yan J."/>
        </authorList>
    </citation>
    <scope>NUCLEOTIDE SEQUENCE [LARGE SCALE GENOMIC DNA]</scope>
    <source>
        <strain evidence="1">Ta-2019</strain>
    </source>
</reference>
<keyword evidence="2" id="KW-1185">Reference proteome</keyword>
<proteinExistence type="predicted"/>
<dbReference type="Proteomes" id="UP000824469">
    <property type="component" value="Unassembled WGS sequence"/>
</dbReference>
<evidence type="ECO:0000313" key="1">
    <source>
        <dbReference type="EMBL" id="KAH9291631.1"/>
    </source>
</evidence>
<feature type="non-terminal residue" evidence="1">
    <location>
        <position position="86"/>
    </location>
</feature>